<dbReference type="RefSeq" id="WP_309490578.1">
    <property type="nucleotide sequence ID" value="NZ_JAENIG010000009.1"/>
</dbReference>
<accession>A0AAE2SGH4</accession>
<dbReference type="InterPro" id="IPR036514">
    <property type="entry name" value="SGNH_hydro_sf"/>
</dbReference>
<dbReference type="AlphaFoldDB" id="A0AAE2SGH4"/>
<keyword evidence="4" id="KW-1185">Reference proteome</keyword>
<keyword evidence="1" id="KW-0732">Signal</keyword>
<dbReference type="GO" id="GO:0004622">
    <property type="term" value="F:phosphatidylcholine lysophospholipase activity"/>
    <property type="evidence" value="ECO:0007669"/>
    <property type="project" value="TreeGrafter"/>
</dbReference>
<evidence type="ECO:0000259" key="2">
    <source>
        <dbReference type="Pfam" id="PF13472"/>
    </source>
</evidence>
<feature type="domain" description="SGNH hydrolase-type esterase" evidence="2">
    <location>
        <begin position="30"/>
        <end position="198"/>
    </location>
</feature>
<dbReference type="InterPro" id="IPR051532">
    <property type="entry name" value="Ester_Hydrolysis_Enzymes"/>
</dbReference>
<evidence type="ECO:0000313" key="3">
    <source>
        <dbReference type="EMBL" id="MBK1855966.1"/>
    </source>
</evidence>
<sequence>MKSTLRPLLLLTLSLLSAGQLLAEKTKVACLGDSITKRGFPAELATMLDVETINAGVAGNTSAQGLHRMNRDVLAKNPDIVVVFFGTNDIRVDAKKHVKLDDYRKNLQEIINRCQKQGAKVVLCTPPPIDTAAYFKRHDQKIYDDAGGLSHLLTQYSLAAGEVASKNKVPVVELHQLLLGDKQWMHKDGVHPSPAGNTIIAKHVAIAVRPLLPAASSTKK</sequence>
<dbReference type="Pfam" id="PF13472">
    <property type="entry name" value="Lipase_GDSL_2"/>
    <property type="match status" value="1"/>
</dbReference>
<feature type="chain" id="PRO_5042032072" description="SGNH hydrolase-type esterase domain-containing protein" evidence="1">
    <location>
        <begin position="24"/>
        <end position="220"/>
    </location>
</feature>
<dbReference type="InterPro" id="IPR013830">
    <property type="entry name" value="SGNH_hydro"/>
</dbReference>
<protein>
    <recommendedName>
        <fullName evidence="2">SGNH hydrolase-type esterase domain-containing protein</fullName>
    </recommendedName>
</protein>
<name>A0AAE2SGH4_9BACT</name>
<dbReference type="SUPFAM" id="SSF52266">
    <property type="entry name" value="SGNH hydrolase"/>
    <property type="match status" value="1"/>
</dbReference>
<dbReference type="Proteomes" id="UP000634206">
    <property type="component" value="Unassembled WGS sequence"/>
</dbReference>
<dbReference type="PANTHER" id="PTHR30383">
    <property type="entry name" value="THIOESTERASE 1/PROTEASE 1/LYSOPHOSPHOLIPASE L1"/>
    <property type="match status" value="1"/>
</dbReference>
<dbReference type="EMBL" id="JAENIG010000009">
    <property type="protein sequence ID" value="MBK1855966.1"/>
    <property type="molecule type" value="Genomic_DNA"/>
</dbReference>
<dbReference type="PANTHER" id="PTHR30383:SF5">
    <property type="entry name" value="SGNH HYDROLASE-TYPE ESTERASE DOMAIN-CONTAINING PROTEIN"/>
    <property type="match status" value="1"/>
</dbReference>
<dbReference type="Gene3D" id="3.40.50.1110">
    <property type="entry name" value="SGNH hydrolase"/>
    <property type="match status" value="1"/>
</dbReference>
<reference evidence="3" key="1">
    <citation type="submission" date="2021-01" db="EMBL/GenBank/DDBJ databases">
        <title>Modified the classification status of verrucomicrobia.</title>
        <authorList>
            <person name="Feng X."/>
        </authorList>
    </citation>
    <scope>NUCLEOTIDE SEQUENCE</scope>
    <source>
        <strain evidence="3">5K15</strain>
    </source>
</reference>
<gene>
    <name evidence="3" type="ORF">JIN83_13415</name>
</gene>
<proteinExistence type="predicted"/>
<evidence type="ECO:0000313" key="4">
    <source>
        <dbReference type="Proteomes" id="UP000634206"/>
    </source>
</evidence>
<feature type="signal peptide" evidence="1">
    <location>
        <begin position="1"/>
        <end position="23"/>
    </location>
</feature>
<evidence type="ECO:0000256" key="1">
    <source>
        <dbReference type="SAM" id="SignalP"/>
    </source>
</evidence>
<comment type="caution">
    <text evidence="3">The sequence shown here is derived from an EMBL/GenBank/DDBJ whole genome shotgun (WGS) entry which is preliminary data.</text>
</comment>
<organism evidence="3 4">
    <name type="scientific">Oceaniferula flava</name>
    <dbReference type="NCBI Taxonomy" id="2800421"/>
    <lineage>
        <taxon>Bacteria</taxon>
        <taxon>Pseudomonadati</taxon>
        <taxon>Verrucomicrobiota</taxon>
        <taxon>Verrucomicrobiia</taxon>
        <taxon>Verrucomicrobiales</taxon>
        <taxon>Verrucomicrobiaceae</taxon>
        <taxon>Oceaniferula</taxon>
    </lineage>
</organism>